<dbReference type="AlphaFoldDB" id="W7DQX4"/>
<accession>W7DQX4</accession>
<dbReference type="InterPro" id="IPR012340">
    <property type="entry name" value="NA-bd_OB-fold"/>
</dbReference>
<name>W7DQX4_9LIST</name>
<keyword evidence="2" id="KW-0489">Methyltransferase</keyword>
<evidence type="ECO:0000313" key="3">
    <source>
        <dbReference type="Proteomes" id="UP000019241"/>
    </source>
</evidence>
<gene>
    <name evidence="2" type="ORF">MCOL2_13981</name>
</gene>
<dbReference type="Pfam" id="PF01938">
    <property type="entry name" value="TRAM"/>
    <property type="match status" value="1"/>
</dbReference>
<dbReference type="Gene3D" id="2.40.50.140">
    <property type="entry name" value="Nucleic acid-binding proteins"/>
    <property type="match status" value="1"/>
</dbReference>
<dbReference type="GO" id="GO:0032259">
    <property type="term" value="P:methylation"/>
    <property type="evidence" value="ECO:0007669"/>
    <property type="project" value="UniProtKB-KW"/>
</dbReference>
<dbReference type="SUPFAM" id="SSF50249">
    <property type="entry name" value="Nucleic acid-binding proteins"/>
    <property type="match status" value="1"/>
</dbReference>
<dbReference type="PATRIC" id="fig|1265822.4.peg.2844"/>
<evidence type="ECO:0000259" key="1">
    <source>
        <dbReference type="PROSITE" id="PS50926"/>
    </source>
</evidence>
<evidence type="ECO:0000313" key="2">
    <source>
        <dbReference type="EMBL" id="EUJ52408.1"/>
    </source>
</evidence>
<protein>
    <submittedName>
        <fullName evidence="2">23rRNA methyltransferase YfjO</fullName>
    </submittedName>
</protein>
<keyword evidence="2" id="KW-0808">Transferase</keyword>
<dbReference type="GO" id="GO:0008168">
    <property type="term" value="F:methyltransferase activity"/>
    <property type="evidence" value="ECO:0007669"/>
    <property type="project" value="UniProtKB-KW"/>
</dbReference>
<organism evidence="2 3">
    <name type="scientific">Listeria fleischmannii FSL S10-1203</name>
    <dbReference type="NCBI Taxonomy" id="1265822"/>
    <lineage>
        <taxon>Bacteria</taxon>
        <taxon>Bacillati</taxon>
        <taxon>Bacillota</taxon>
        <taxon>Bacilli</taxon>
        <taxon>Bacillales</taxon>
        <taxon>Listeriaceae</taxon>
        <taxon>Listeria</taxon>
    </lineage>
</organism>
<dbReference type="InterPro" id="IPR002792">
    <property type="entry name" value="TRAM_dom"/>
</dbReference>
<reference evidence="2 3" key="1">
    <citation type="submission" date="2012-12" db="EMBL/GenBank/DDBJ databases">
        <title>Novel taxa of Listeriaceae from agricultural environments in the United States.</title>
        <authorList>
            <person name="den Bakker H.C."/>
            <person name="Allred A."/>
            <person name="Warchocki S."/>
            <person name="Wright E.M."/>
            <person name="Burrell A."/>
            <person name="Nightingale K.K."/>
            <person name="Kephart D."/>
            <person name="Wiedmann M."/>
        </authorList>
    </citation>
    <scope>NUCLEOTIDE SEQUENCE [LARGE SCALE GENOMIC DNA]</scope>
    <source>
        <strain evidence="2 3">FSL S10-1203</strain>
    </source>
</reference>
<dbReference type="Proteomes" id="UP000019241">
    <property type="component" value="Unassembled WGS sequence"/>
</dbReference>
<feature type="domain" description="TRAM" evidence="1">
    <location>
        <begin position="5"/>
        <end position="63"/>
    </location>
</feature>
<dbReference type="EMBL" id="AODM01000046">
    <property type="protein sequence ID" value="EUJ52408.1"/>
    <property type="molecule type" value="Genomic_DNA"/>
</dbReference>
<dbReference type="PROSITE" id="PS50926">
    <property type="entry name" value="TRAM"/>
    <property type="match status" value="1"/>
</dbReference>
<comment type="caution">
    <text evidence="2">The sequence shown here is derived from an EMBL/GenBank/DDBJ whole genome shotgun (WGS) entry which is preliminary data.</text>
</comment>
<proteinExistence type="predicted"/>
<sequence length="63" mass="6941">MSEAQMKVGQEFPLTIKKMGINGEGIGYFKKTIIFVKGALTDEEVVVQVTKTAPNYSEAWCGK</sequence>